<evidence type="ECO:0000256" key="10">
    <source>
        <dbReference type="PROSITE-ProRule" id="PRU00282"/>
    </source>
</evidence>
<accession>A0A0E9NAK2</accession>
<dbReference type="STRING" id="698492.A0A0E9NAK2"/>
<protein>
    <submittedName>
        <fullName evidence="12">Uncharacterized protein</fullName>
    </submittedName>
</protein>
<dbReference type="Gene3D" id="1.50.40.10">
    <property type="entry name" value="Mitochondrial carrier domain"/>
    <property type="match status" value="2"/>
</dbReference>
<evidence type="ECO:0000256" key="4">
    <source>
        <dbReference type="ARBA" id="ARBA00022692"/>
    </source>
</evidence>
<dbReference type="PROSITE" id="PS50920">
    <property type="entry name" value="SOLCAR"/>
    <property type="match status" value="3"/>
</dbReference>
<feature type="repeat" description="Solcar" evidence="10">
    <location>
        <begin position="97"/>
        <end position="183"/>
    </location>
</feature>
<keyword evidence="3 11" id="KW-0813">Transport</keyword>
<keyword evidence="4 10" id="KW-0812">Transmembrane</keyword>
<dbReference type="InterPro" id="IPR018108">
    <property type="entry name" value="MCP_transmembrane"/>
</dbReference>
<keyword evidence="7" id="KW-1133">Transmembrane helix</keyword>
<evidence type="ECO:0000313" key="13">
    <source>
        <dbReference type="Proteomes" id="UP000033140"/>
    </source>
</evidence>
<keyword evidence="9 10" id="KW-0472">Membrane</keyword>
<dbReference type="EMBL" id="BACD03000004">
    <property type="protein sequence ID" value="GAO46425.1"/>
    <property type="molecule type" value="Genomic_DNA"/>
</dbReference>
<dbReference type="PANTHER" id="PTHR45788">
    <property type="entry name" value="SUCCINATE/FUMARATE MITOCHONDRIAL TRANSPORTER-RELATED"/>
    <property type="match status" value="1"/>
</dbReference>
<dbReference type="InterPro" id="IPR049563">
    <property type="entry name" value="TXTP-like"/>
</dbReference>
<evidence type="ECO:0000256" key="9">
    <source>
        <dbReference type="ARBA" id="ARBA00023136"/>
    </source>
</evidence>
<reference evidence="12 13" key="3">
    <citation type="journal article" date="2015" name="Genome Announc.">
        <title>Draft Genome Sequence of the Archiascomycetous Yeast Saitoella complicata.</title>
        <authorList>
            <person name="Yamauchi K."/>
            <person name="Kondo S."/>
            <person name="Hamamoto M."/>
            <person name="Takahashi Y."/>
            <person name="Ogura Y."/>
            <person name="Hayashi T."/>
            <person name="Nishida H."/>
        </authorList>
    </citation>
    <scope>NUCLEOTIDE SEQUENCE [LARGE SCALE GENOMIC DNA]</scope>
    <source>
        <strain evidence="12 13">NRRL Y-17804</strain>
    </source>
</reference>
<proteinExistence type="inferred from homology"/>
<evidence type="ECO:0000256" key="1">
    <source>
        <dbReference type="ARBA" id="ARBA00004448"/>
    </source>
</evidence>
<dbReference type="Proteomes" id="UP000033140">
    <property type="component" value="Unassembled WGS sequence"/>
</dbReference>
<feature type="repeat" description="Solcar" evidence="10">
    <location>
        <begin position="9"/>
        <end position="86"/>
    </location>
</feature>
<evidence type="ECO:0000313" key="12">
    <source>
        <dbReference type="EMBL" id="GAO46425.1"/>
    </source>
</evidence>
<dbReference type="Pfam" id="PF00153">
    <property type="entry name" value="Mito_carr"/>
    <property type="match status" value="3"/>
</dbReference>
<dbReference type="AlphaFoldDB" id="A0A0E9NAK2"/>
<evidence type="ECO:0000256" key="3">
    <source>
        <dbReference type="ARBA" id="ARBA00022448"/>
    </source>
</evidence>
<dbReference type="OMA" id="AWYAGCT"/>
<dbReference type="GO" id="GO:0005743">
    <property type="term" value="C:mitochondrial inner membrane"/>
    <property type="evidence" value="ECO:0007669"/>
    <property type="project" value="UniProtKB-SubCell"/>
</dbReference>
<feature type="repeat" description="Solcar" evidence="10">
    <location>
        <begin position="194"/>
        <end position="280"/>
    </location>
</feature>
<dbReference type="PANTHER" id="PTHR45788:SF4">
    <property type="entry name" value="TRICARBOXYLATE TRANSPORT PROTEIN, MITOCHONDRIAL"/>
    <property type="match status" value="1"/>
</dbReference>
<comment type="caution">
    <text evidence="12">The sequence shown here is derived from an EMBL/GenBank/DDBJ whole genome shotgun (WGS) entry which is preliminary data.</text>
</comment>
<dbReference type="GO" id="GO:0071913">
    <property type="term" value="F:citrate secondary active transmembrane transporter activity"/>
    <property type="evidence" value="ECO:0007669"/>
    <property type="project" value="TreeGrafter"/>
</dbReference>
<keyword evidence="5" id="KW-0677">Repeat</keyword>
<reference evidence="12 13" key="1">
    <citation type="journal article" date="2011" name="J. Gen. Appl. Microbiol.">
        <title>Draft genome sequencing of the enigmatic yeast Saitoella complicata.</title>
        <authorList>
            <person name="Nishida H."/>
            <person name="Hamamoto M."/>
            <person name="Sugiyama J."/>
        </authorList>
    </citation>
    <scope>NUCLEOTIDE SEQUENCE [LARGE SCALE GENOMIC DNA]</scope>
    <source>
        <strain evidence="12 13">NRRL Y-17804</strain>
    </source>
</reference>
<keyword evidence="6" id="KW-0999">Mitochondrion inner membrane</keyword>
<keyword evidence="13" id="KW-1185">Reference proteome</keyword>
<keyword evidence="8" id="KW-0496">Mitochondrion</keyword>
<dbReference type="FunFam" id="1.50.40.10:FF:000064">
    <property type="entry name" value="Mitochondrial tricarboxylate transporter (Ctp)"/>
    <property type="match status" value="1"/>
</dbReference>
<dbReference type="GO" id="GO:0006843">
    <property type="term" value="P:mitochondrial citrate transmembrane transport"/>
    <property type="evidence" value="ECO:0007669"/>
    <property type="project" value="TreeGrafter"/>
</dbReference>
<evidence type="ECO:0000256" key="11">
    <source>
        <dbReference type="RuleBase" id="RU000488"/>
    </source>
</evidence>
<comment type="subcellular location">
    <subcellularLocation>
        <location evidence="1">Mitochondrion inner membrane</location>
        <topology evidence="1">Multi-pass membrane protein</topology>
    </subcellularLocation>
</comment>
<evidence type="ECO:0000256" key="5">
    <source>
        <dbReference type="ARBA" id="ARBA00022737"/>
    </source>
</evidence>
<reference evidence="12 13" key="2">
    <citation type="journal article" date="2014" name="J. Gen. Appl. Microbiol.">
        <title>The early diverging ascomycetous budding yeast Saitoella complicata has three histone deacetylases belonging to the Clr6, Hos2, and Rpd3 lineages.</title>
        <authorList>
            <person name="Nishida H."/>
            <person name="Matsumoto T."/>
            <person name="Kondo S."/>
            <person name="Hamamoto M."/>
            <person name="Yoshikawa H."/>
        </authorList>
    </citation>
    <scope>NUCLEOTIDE SEQUENCE [LARGE SCALE GENOMIC DNA]</scope>
    <source>
        <strain evidence="12 13">NRRL Y-17804</strain>
    </source>
</reference>
<sequence>MATDKKQKPSALRSILAGGIAGGIEIAITYPAEFAKTSYQLRDSGDGKPRLPPFGKQWYTGCSTVIIGNSIKAAVRFLAFDTFKHLLSKEDGSISAPATVLAGLGAGVSESIFAVTPFESIKTALIDDRKGPNPRLNGFVHGTSTIIREGGFKALYKGLVPTIARQGANSAVRMSSYNFMKQAATNSLSPGEKLGTLSTFGIGATAGVITVYTTMPLDVIKSRMQSLAAKTEYRNSAHCAYRIFTEEGVLRFWSGAMPRLARLVLSGGIVFTVYEKIIDVFEKIDPDNRF</sequence>
<gene>
    <name evidence="12" type="ORF">G7K_0656-t1</name>
</gene>
<evidence type="ECO:0000256" key="2">
    <source>
        <dbReference type="ARBA" id="ARBA00006375"/>
    </source>
</evidence>
<name>A0A0E9NAK2_SAICN</name>
<evidence type="ECO:0000256" key="7">
    <source>
        <dbReference type="ARBA" id="ARBA00022989"/>
    </source>
</evidence>
<evidence type="ECO:0000256" key="8">
    <source>
        <dbReference type="ARBA" id="ARBA00023128"/>
    </source>
</evidence>
<comment type="similarity">
    <text evidence="2 11">Belongs to the mitochondrial carrier (TC 2.A.29) family.</text>
</comment>
<dbReference type="InterPro" id="IPR023395">
    <property type="entry name" value="MCP_dom_sf"/>
</dbReference>
<evidence type="ECO:0000256" key="6">
    <source>
        <dbReference type="ARBA" id="ARBA00022792"/>
    </source>
</evidence>
<dbReference type="SUPFAM" id="SSF103506">
    <property type="entry name" value="Mitochondrial carrier"/>
    <property type="match status" value="1"/>
</dbReference>
<organism evidence="12 13">
    <name type="scientific">Saitoella complicata (strain BCRC 22490 / CBS 7301 / JCM 7358 / NBRC 10748 / NRRL Y-17804)</name>
    <dbReference type="NCBI Taxonomy" id="698492"/>
    <lineage>
        <taxon>Eukaryota</taxon>
        <taxon>Fungi</taxon>
        <taxon>Dikarya</taxon>
        <taxon>Ascomycota</taxon>
        <taxon>Taphrinomycotina</taxon>
        <taxon>Taphrinomycotina incertae sedis</taxon>
        <taxon>Saitoella</taxon>
    </lineage>
</organism>